<keyword evidence="4" id="KW-0563">Paired box</keyword>
<dbReference type="Gene3D" id="1.10.10.60">
    <property type="entry name" value="Homeodomain-like"/>
    <property type="match status" value="2"/>
</dbReference>
<evidence type="ECO:0000256" key="7">
    <source>
        <dbReference type="ARBA" id="ARBA00023155"/>
    </source>
</evidence>
<sequence length="509" mass="56268">MRPCDISRLLQVSNGCVSKILGRYYESGTIRPRAIGGSKPRVATNSVCDKIAAYKTEQPSIFAWEIRDKLLTDKVCTQDTIPSVSSINRVLRNLASRKEQQQPTMMHNEFSFRYPAPWQYPWPMSMSSAVGMHALPNFAHIPTIETKKEPEPLDALTKLSQTQASVSALFQAGYSSLSMQNEDHKPSNDPDEDAAARMRLKRKLQRNRTSFTQEQIENLEKEFERTHYPDVFARESLAQKISLPEAQKEFERTHYPDVFARESLAQKISLPEARIQVWFSNRRAKWRREEKMRNQKRPAMDTTTMIGHNGMATPSSSVSSSGSASSGSAGGAPGNVMNSPNPMLPPSVPPTAGTPMGANPVNGVVTSTNGVPTSSNPTSSNGTSPVPTPTARYTHQSMAPPSFMQHNAQMYMDPYSFMGHQQDFSSYSMFNGARTAYDPFNAYTRPMHSAAHAAAFPTSMNPTSISNPTVPGLGTGMGLPVSVLSGIDQSHALQDLSEQTHIDWWRSCQ</sequence>
<keyword evidence="9 10" id="KW-0539">Nucleus</keyword>
<dbReference type="InterPro" id="IPR043182">
    <property type="entry name" value="PAIRED_DNA-bd_dom"/>
</dbReference>
<reference evidence="16" key="1">
    <citation type="submission" date="2022-11" db="UniProtKB">
        <authorList>
            <consortium name="WormBaseParasite"/>
        </authorList>
    </citation>
    <scope>IDENTIFICATION</scope>
</reference>
<dbReference type="SMART" id="SM00351">
    <property type="entry name" value="PAX"/>
    <property type="match status" value="1"/>
</dbReference>
<dbReference type="SMART" id="SM00389">
    <property type="entry name" value="HOX"/>
    <property type="match status" value="1"/>
</dbReference>
<evidence type="ECO:0000259" key="14">
    <source>
        <dbReference type="PROSITE" id="PS51057"/>
    </source>
</evidence>
<keyword evidence="15" id="KW-1185">Reference proteome</keyword>
<dbReference type="InterPro" id="IPR001523">
    <property type="entry name" value="Paired_dom"/>
</dbReference>
<dbReference type="GO" id="GO:0000978">
    <property type="term" value="F:RNA polymerase II cis-regulatory region sequence-specific DNA binding"/>
    <property type="evidence" value="ECO:0007669"/>
    <property type="project" value="TreeGrafter"/>
</dbReference>
<evidence type="ECO:0000256" key="2">
    <source>
        <dbReference type="ARBA" id="ARBA00005733"/>
    </source>
</evidence>
<feature type="compositionally biased region" description="Low complexity" evidence="12">
    <location>
        <begin position="315"/>
        <end position="327"/>
    </location>
</feature>
<keyword evidence="6 10" id="KW-0238">DNA-binding</keyword>
<dbReference type="SUPFAM" id="SSF46689">
    <property type="entry name" value="Homeodomain-like"/>
    <property type="match status" value="4"/>
</dbReference>
<dbReference type="PROSITE" id="PS00034">
    <property type="entry name" value="PAIRED_1"/>
    <property type="match status" value="1"/>
</dbReference>
<feature type="region of interest" description="Disordered" evidence="12">
    <location>
        <begin position="302"/>
        <end position="391"/>
    </location>
</feature>
<name>A0A914DEM2_9BILA</name>
<dbReference type="PANTHER" id="PTHR45636:SF41">
    <property type="entry name" value="PAIRED BOX PROTEIN PAX-6-RELATED"/>
    <property type="match status" value="1"/>
</dbReference>
<evidence type="ECO:0000256" key="4">
    <source>
        <dbReference type="ARBA" id="ARBA00022724"/>
    </source>
</evidence>
<dbReference type="Gene3D" id="1.10.10.10">
    <property type="entry name" value="Winged helix-like DNA-binding domain superfamily/Winged helix DNA-binding domain"/>
    <property type="match status" value="2"/>
</dbReference>
<organism evidence="15 16">
    <name type="scientific">Acrobeloides nanus</name>
    <dbReference type="NCBI Taxonomy" id="290746"/>
    <lineage>
        <taxon>Eukaryota</taxon>
        <taxon>Metazoa</taxon>
        <taxon>Ecdysozoa</taxon>
        <taxon>Nematoda</taxon>
        <taxon>Chromadorea</taxon>
        <taxon>Rhabditida</taxon>
        <taxon>Tylenchina</taxon>
        <taxon>Cephalobomorpha</taxon>
        <taxon>Cephaloboidea</taxon>
        <taxon>Cephalobidae</taxon>
        <taxon>Acrobeloides</taxon>
    </lineage>
</organism>
<dbReference type="PRINTS" id="PR00027">
    <property type="entry name" value="PAIREDBOX"/>
</dbReference>
<keyword evidence="3" id="KW-0217">Developmental protein</keyword>
<dbReference type="GO" id="GO:0000981">
    <property type="term" value="F:DNA-binding transcription factor activity, RNA polymerase II-specific"/>
    <property type="evidence" value="ECO:0007669"/>
    <property type="project" value="InterPro"/>
</dbReference>
<evidence type="ECO:0000256" key="12">
    <source>
        <dbReference type="SAM" id="MobiDB-lite"/>
    </source>
</evidence>
<dbReference type="InterPro" id="IPR017970">
    <property type="entry name" value="Homeobox_CS"/>
</dbReference>
<dbReference type="InterPro" id="IPR009057">
    <property type="entry name" value="Homeodomain-like_sf"/>
</dbReference>
<feature type="compositionally biased region" description="Low complexity" evidence="12">
    <location>
        <begin position="359"/>
        <end position="385"/>
    </location>
</feature>
<feature type="domain" description="Homeobox" evidence="13">
    <location>
        <begin position="202"/>
        <end position="289"/>
    </location>
</feature>
<evidence type="ECO:0000259" key="13">
    <source>
        <dbReference type="PROSITE" id="PS50071"/>
    </source>
</evidence>
<protein>
    <submittedName>
        <fullName evidence="16">Homeobox domain-containing protein</fullName>
    </submittedName>
</protein>
<dbReference type="WBParaSite" id="ACRNAN_scaffold2328.g32493.t1">
    <property type="protein sequence ID" value="ACRNAN_scaffold2328.g32493.t1"/>
    <property type="gene ID" value="ACRNAN_scaffold2328.g32493"/>
</dbReference>
<evidence type="ECO:0000256" key="3">
    <source>
        <dbReference type="ARBA" id="ARBA00022473"/>
    </source>
</evidence>
<dbReference type="Pfam" id="PF00046">
    <property type="entry name" value="Homeodomain"/>
    <property type="match status" value="1"/>
</dbReference>
<dbReference type="Proteomes" id="UP000887540">
    <property type="component" value="Unplaced"/>
</dbReference>
<dbReference type="PROSITE" id="PS00027">
    <property type="entry name" value="HOMEOBOX_1"/>
    <property type="match status" value="1"/>
</dbReference>
<dbReference type="Pfam" id="PF00292">
    <property type="entry name" value="PAX"/>
    <property type="match status" value="1"/>
</dbReference>
<dbReference type="InterPro" id="IPR036388">
    <property type="entry name" value="WH-like_DNA-bd_sf"/>
</dbReference>
<evidence type="ECO:0000256" key="1">
    <source>
        <dbReference type="ARBA" id="ARBA00004123"/>
    </source>
</evidence>
<feature type="domain" description="Paired" evidence="14">
    <location>
        <begin position="1"/>
        <end position="94"/>
    </location>
</feature>
<keyword evidence="7 10" id="KW-0371">Homeobox</keyword>
<dbReference type="InterPro" id="IPR043565">
    <property type="entry name" value="PAX_fam"/>
</dbReference>
<dbReference type="FunFam" id="1.10.10.60:FF:000679">
    <property type="entry name" value="Homeobox protein aristaless"/>
    <property type="match status" value="1"/>
</dbReference>
<dbReference type="PANTHER" id="PTHR45636">
    <property type="entry name" value="PAIRED BOX PROTEIN PAX-6-RELATED-RELATED"/>
    <property type="match status" value="1"/>
</dbReference>
<dbReference type="CDD" id="cd00086">
    <property type="entry name" value="homeodomain"/>
    <property type="match status" value="1"/>
</dbReference>
<feature type="DNA-binding region" description="Homeobox" evidence="10">
    <location>
        <begin position="204"/>
        <end position="290"/>
    </location>
</feature>
<evidence type="ECO:0000256" key="9">
    <source>
        <dbReference type="ARBA" id="ARBA00023242"/>
    </source>
</evidence>
<dbReference type="InterPro" id="IPR001356">
    <property type="entry name" value="HD"/>
</dbReference>
<dbReference type="PROSITE" id="PS51057">
    <property type="entry name" value="PAIRED_2"/>
    <property type="match status" value="1"/>
</dbReference>
<dbReference type="GO" id="GO:0030182">
    <property type="term" value="P:neuron differentiation"/>
    <property type="evidence" value="ECO:0007669"/>
    <property type="project" value="UniProtKB-ARBA"/>
</dbReference>
<dbReference type="FunFam" id="1.10.10.10:FF:000003">
    <property type="entry name" value="Paired box protein Pax-6"/>
    <property type="match status" value="1"/>
</dbReference>
<proteinExistence type="inferred from homology"/>
<dbReference type="AlphaFoldDB" id="A0A914DEM2"/>
<evidence type="ECO:0000256" key="6">
    <source>
        <dbReference type="ARBA" id="ARBA00023125"/>
    </source>
</evidence>
<comment type="subcellular location">
    <subcellularLocation>
        <location evidence="1 10 11">Nucleus</location>
    </subcellularLocation>
</comment>
<evidence type="ECO:0000313" key="16">
    <source>
        <dbReference type="WBParaSite" id="ACRNAN_scaffold2328.g32493.t1"/>
    </source>
</evidence>
<dbReference type="GO" id="GO:0005634">
    <property type="term" value="C:nucleus"/>
    <property type="evidence" value="ECO:0007669"/>
    <property type="project" value="UniProtKB-SubCell"/>
</dbReference>
<keyword evidence="5" id="KW-0805">Transcription regulation</keyword>
<keyword evidence="8" id="KW-0804">Transcription</keyword>
<comment type="similarity">
    <text evidence="2">Belongs to the paired homeobox family.</text>
</comment>
<evidence type="ECO:0000256" key="5">
    <source>
        <dbReference type="ARBA" id="ARBA00023015"/>
    </source>
</evidence>
<dbReference type="PROSITE" id="PS50071">
    <property type="entry name" value="HOMEOBOX_2"/>
    <property type="match status" value="1"/>
</dbReference>
<evidence type="ECO:0000256" key="8">
    <source>
        <dbReference type="ARBA" id="ARBA00023163"/>
    </source>
</evidence>
<evidence type="ECO:0000256" key="10">
    <source>
        <dbReference type="PROSITE-ProRule" id="PRU00108"/>
    </source>
</evidence>
<evidence type="ECO:0000313" key="15">
    <source>
        <dbReference type="Proteomes" id="UP000887540"/>
    </source>
</evidence>
<evidence type="ECO:0000256" key="11">
    <source>
        <dbReference type="RuleBase" id="RU000682"/>
    </source>
</evidence>
<accession>A0A914DEM2</accession>